<dbReference type="InterPro" id="IPR051258">
    <property type="entry name" value="Diverse_Substrate_Transporter"/>
</dbReference>
<accession>A0A927CVR7</accession>
<proteinExistence type="inferred from homology"/>
<dbReference type="InterPro" id="IPR037185">
    <property type="entry name" value="EmrE-like"/>
</dbReference>
<feature type="transmembrane region" description="Helical" evidence="7">
    <location>
        <begin position="170"/>
        <end position="190"/>
    </location>
</feature>
<feature type="transmembrane region" description="Helical" evidence="7">
    <location>
        <begin position="89"/>
        <end position="108"/>
    </location>
</feature>
<dbReference type="PANTHER" id="PTHR42920">
    <property type="entry name" value="OS03G0707200 PROTEIN-RELATED"/>
    <property type="match status" value="1"/>
</dbReference>
<feature type="transmembrane region" description="Helical" evidence="7">
    <location>
        <begin position="27"/>
        <end position="48"/>
    </location>
</feature>
<dbReference type="SUPFAM" id="SSF103481">
    <property type="entry name" value="Multidrug resistance efflux transporter EmrE"/>
    <property type="match status" value="2"/>
</dbReference>
<evidence type="ECO:0000256" key="6">
    <source>
        <dbReference type="ARBA" id="ARBA00023136"/>
    </source>
</evidence>
<dbReference type="RefSeq" id="WP_190998253.1">
    <property type="nucleotide sequence ID" value="NZ_JACXSI010000022.1"/>
</dbReference>
<comment type="subcellular location">
    <subcellularLocation>
        <location evidence="1">Cell membrane</location>
        <topology evidence="1">Multi-pass membrane protein</topology>
    </subcellularLocation>
</comment>
<feature type="transmembrane region" description="Helical" evidence="7">
    <location>
        <begin position="138"/>
        <end position="158"/>
    </location>
</feature>
<feature type="domain" description="EamA" evidence="8">
    <location>
        <begin position="2"/>
        <end position="131"/>
    </location>
</feature>
<evidence type="ECO:0000256" key="1">
    <source>
        <dbReference type="ARBA" id="ARBA00004651"/>
    </source>
</evidence>
<keyword evidence="10" id="KW-1185">Reference proteome</keyword>
<reference evidence="9" key="1">
    <citation type="submission" date="2020-09" db="EMBL/GenBank/DDBJ databases">
        <title>Bacillus faecalis sp. nov., a moderately halophilic bacterium isolated from cow faeces.</title>
        <authorList>
            <person name="Jiang L."/>
            <person name="Lee J."/>
        </authorList>
    </citation>
    <scope>NUCLEOTIDE SEQUENCE</scope>
    <source>
        <strain evidence="9">AGMB 02131</strain>
    </source>
</reference>
<evidence type="ECO:0000256" key="4">
    <source>
        <dbReference type="ARBA" id="ARBA00022692"/>
    </source>
</evidence>
<dbReference type="Pfam" id="PF00892">
    <property type="entry name" value="EamA"/>
    <property type="match status" value="2"/>
</dbReference>
<dbReference type="GO" id="GO:0005886">
    <property type="term" value="C:plasma membrane"/>
    <property type="evidence" value="ECO:0007669"/>
    <property type="project" value="UniProtKB-SubCell"/>
</dbReference>
<keyword evidence="3" id="KW-1003">Cell membrane</keyword>
<dbReference type="AlphaFoldDB" id="A0A927CVR7"/>
<comment type="caution">
    <text evidence="9">The sequence shown here is derived from an EMBL/GenBank/DDBJ whole genome shotgun (WGS) entry which is preliminary data.</text>
</comment>
<keyword evidence="5 7" id="KW-1133">Transmembrane helix</keyword>
<dbReference type="Proteomes" id="UP000602076">
    <property type="component" value="Unassembled WGS sequence"/>
</dbReference>
<evidence type="ECO:0000313" key="10">
    <source>
        <dbReference type="Proteomes" id="UP000602076"/>
    </source>
</evidence>
<dbReference type="PANTHER" id="PTHR42920:SF5">
    <property type="entry name" value="EAMA DOMAIN-CONTAINING PROTEIN"/>
    <property type="match status" value="1"/>
</dbReference>
<feature type="transmembrane region" description="Helical" evidence="7">
    <location>
        <begin position="60"/>
        <end position="77"/>
    </location>
</feature>
<feature type="domain" description="EamA" evidence="8">
    <location>
        <begin position="140"/>
        <end position="272"/>
    </location>
</feature>
<comment type="similarity">
    <text evidence="2">Belongs to the EamA transporter family.</text>
</comment>
<feature type="transmembrane region" description="Helical" evidence="7">
    <location>
        <begin position="202"/>
        <end position="222"/>
    </location>
</feature>
<evidence type="ECO:0000259" key="8">
    <source>
        <dbReference type="Pfam" id="PF00892"/>
    </source>
</evidence>
<keyword evidence="4 7" id="KW-0812">Transmembrane</keyword>
<keyword evidence="6 7" id="KW-0472">Membrane</keyword>
<protein>
    <submittedName>
        <fullName evidence="9">DMT family transporter</fullName>
    </submittedName>
</protein>
<dbReference type="EMBL" id="JACXSI010000022">
    <property type="protein sequence ID" value="MBD3108693.1"/>
    <property type="molecule type" value="Genomic_DNA"/>
</dbReference>
<sequence>MADFMMLVVTIGWGSSYLFTKVGLDSLGVYNLIFLRFGIAFLLAALIFYKRILRVDFKTIKYSFILGSILFIAFAFLNSGMQSTSVSNTGFLVSLSVVFVPLISAIFLKQKIEKRLIVGVSAALVGIALLTLNSQLQLSLGDILCIICALSYSVHIIVTSKVTKNVDSIALGVLQLGFCGAWGFLFTLLFETPQLPQNASTWSSILALSILCSALGFIVQSIAQQHTTATHTGLIFSLEPIFAAVFAFIFIGETLSTRGYIGATIVLMGILIAEIDFKKLLFKRKFSEQTT</sequence>
<dbReference type="InterPro" id="IPR000620">
    <property type="entry name" value="EamA_dom"/>
</dbReference>
<evidence type="ECO:0000313" key="9">
    <source>
        <dbReference type="EMBL" id="MBD3108693.1"/>
    </source>
</evidence>
<evidence type="ECO:0000256" key="3">
    <source>
        <dbReference type="ARBA" id="ARBA00022475"/>
    </source>
</evidence>
<evidence type="ECO:0000256" key="2">
    <source>
        <dbReference type="ARBA" id="ARBA00007362"/>
    </source>
</evidence>
<organism evidence="9 10">
    <name type="scientific">Peribacillus faecalis</name>
    <dbReference type="NCBI Taxonomy" id="2772559"/>
    <lineage>
        <taxon>Bacteria</taxon>
        <taxon>Bacillati</taxon>
        <taxon>Bacillota</taxon>
        <taxon>Bacilli</taxon>
        <taxon>Bacillales</taxon>
        <taxon>Bacillaceae</taxon>
        <taxon>Peribacillus</taxon>
    </lineage>
</organism>
<evidence type="ECO:0000256" key="5">
    <source>
        <dbReference type="ARBA" id="ARBA00022989"/>
    </source>
</evidence>
<gene>
    <name evidence="9" type="ORF">IEO70_09970</name>
</gene>
<feature type="transmembrane region" description="Helical" evidence="7">
    <location>
        <begin position="115"/>
        <end position="132"/>
    </location>
</feature>
<feature type="transmembrane region" description="Helical" evidence="7">
    <location>
        <begin position="258"/>
        <end position="277"/>
    </location>
</feature>
<name>A0A927CVR7_9BACI</name>
<evidence type="ECO:0000256" key="7">
    <source>
        <dbReference type="SAM" id="Phobius"/>
    </source>
</evidence>
<feature type="transmembrane region" description="Helical" evidence="7">
    <location>
        <begin position="234"/>
        <end position="252"/>
    </location>
</feature>